<dbReference type="Gene3D" id="3.90.1300.10">
    <property type="entry name" value="Amidase signature (AS) domain"/>
    <property type="match status" value="1"/>
</dbReference>
<dbReference type="SUPFAM" id="SSF75304">
    <property type="entry name" value="Amidase signature (AS) enzymes"/>
    <property type="match status" value="1"/>
</dbReference>
<name>A0A427YKQ5_9TREE</name>
<evidence type="ECO:0000313" key="3">
    <source>
        <dbReference type="EMBL" id="RSH91649.1"/>
    </source>
</evidence>
<reference evidence="3 4" key="1">
    <citation type="submission" date="2018-11" db="EMBL/GenBank/DDBJ databases">
        <title>Genome sequence of Saitozyma podzolica DSM 27192.</title>
        <authorList>
            <person name="Aliyu H."/>
            <person name="Gorte O."/>
            <person name="Ochsenreither K."/>
        </authorList>
    </citation>
    <scope>NUCLEOTIDE SEQUENCE [LARGE SCALE GENOMIC DNA]</scope>
    <source>
        <strain evidence="3 4">DSM 27192</strain>
    </source>
</reference>
<feature type="signal peptide" evidence="1">
    <location>
        <begin position="1"/>
        <end position="25"/>
    </location>
</feature>
<dbReference type="InterPro" id="IPR023631">
    <property type="entry name" value="Amidase_dom"/>
</dbReference>
<gene>
    <name evidence="3" type="ORF">EHS25_009018</name>
</gene>
<dbReference type="EMBL" id="RSCD01000007">
    <property type="protein sequence ID" value="RSH91649.1"/>
    <property type="molecule type" value="Genomic_DNA"/>
</dbReference>
<dbReference type="STRING" id="1890683.A0A427YKQ5"/>
<dbReference type="OrthoDB" id="566138at2759"/>
<dbReference type="InterPro" id="IPR036928">
    <property type="entry name" value="AS_sf"/>
</dbReference>
<organism evidence="3 4">
    <name type="scientific">Saitozyma podzolica</name>
    <dbReference type="NCBI Taxonomy" id="1890683"/>
    <lineage>
        <taxon>Eukaryota</taxon>
        <taxon>Fungi</taxon>
        <taxon>Dikarya</taxon>
        <taxon>Basidiomycota</taxon>
        <taxon>Agaricomycotina</taxon>
        <taxon>Tremellomycetes</taxon>
        <taxon>Tremellales</taxon>
        <taxon>Trimorphomycetaceae</taxon>
        <taxon>Saitozyma</taxon>
    </lineage>
</organism>
<keyword evidence="4" id="KW-1185">Reference proteome</keyword>
<evidence type="ECO:0000313" key="4">
    <source>
        <dbReference type="Proteomes" id="UP000279259"/>
    </source>
</evidence>
<dbReference type="Pfam" id="PF01425">
    <property type="entry name" value="Amidase"/>
    <property type="match status" value="1"/>
</dbReference>
<evidence type="ECO:0000259" key="2">
    <source>
        <dbReference type="Pfam" id="PF01425"/>
    </source>
</evidence>
<protein>
    <recommendedName>
        <fullName evidence="2">Amidase domain-containing protein</fullName>
    </recommendedName>
</protein>
<dbReference type="PANTHER" id="PTHR42678">
    <property type="entry name" value="AMIDASE"/>
    <property type="match status" value="1"/>
</dbReference>
<feature type="chain" id="PRO_5019329093" description="Amidase domain-containing protein" evidence="1">
    <location>
        <begin position="26"/>
        <end position="541"/>
    </location>
</feature>
<evidence type="ECO:0000256" key="1">
    <source>
        <dbReference type="SAM" id="SignalP"/>
    </source>
</evidence>
<sequence length="541" mass="56656">MIGAGRLGFGGVATLAVALLGAVCSASPTRDLKARWYFPEEIDVLSATVQELQQFLSNGTVTSVQLTQRYLDNIANNNHAGLYLRAVIETAPYDNVMAIAQEMDDMRANGTILSELHGIPMLFKDNIGTDMSLGLNTTAGNYGFLGSVTPGDSPVAGKLRAKGVVVIGKANLSELANYKGNITNGWSARGGQTQSAYVVGGFAAGGDPCGSSSGSAVGVSAGFAAAALGSETDGSLVCPSNRAALYTIRMSVGLSSRTGVIPISSTQDTVGPMAKSTYDCALILENMVGFDPSDSFTYAAQNHTLTNYTQFALAPYATFANKTLAIPRAVFYNESITGNDPAINPAMDAAIAMMKSLGANIIDPADVPSANDLVASTAETTVLDTDIKVDLATYFSWLNSTDLHTLEDLINFDDAHADLEFAPGECCQQILVRAVQTAGKNATVYTDAIATDHDLGRTRGIDYTLDKYGADALVLPTEGYASTLAAVAGYPIVSVPLGYLSSGQPFGLAFIGRQWSEPTLIALMAAWEASAPPRQVPAQLE</sequence>
<comment type="caution">
    <text evidence="3">The sequence shown here is derived from an EMBL/GenBank/DDBJ whole genome shotgun (WGS) entry which is preliminary data.</text>
</comment>
<dbReference type="PANTHER" id="PTHR42678:SF34">
    <property type="entry name" value="OS04G0183300 PROTEIN"/>
    <property type="match status" value="1"/>
</dbReference>
<proteinExistence type="predicted"/>
<accession>A0A427YKQ5</accession>
<dbReference type="Proteomes" id="UP000279259">
    <property type="component" value="Unassembled WGS sequence"/>
</dbReference>
<keyword evidence="1" id="KW-0732">Signal</keyword>
<dbReference type="AlphaFoldDB" id="A0A427YKQ5"/>
<feature type="domain" description="Amidase" evidence="2">
    <location>
        <begin position="66"/>
        <end position="520"/>
    </location>
</feature>